<comment type="caution">
    <text evidence="2">The sequence shown here is derived from an EMBL/GenBank/DDBJ whole genome shotgun (WGS) entry which is preliminary data.</text>
</comment>
<dbReference type="PANTHER" id="PTHR12302">
    <property type="entry name" value="EBNA2 BINDING PROTEIN P100"/>
    <property type="match status" value="1"/>
</dbReference>
<dbReference type="PROSITE" id="PS50830">
    <property type="entry name" value="TNASE_3"/>
    <property type="match status" value="1"/>
</dbReference>
<dbReference type="PANTHER" id="PTHR12302:SF26">
    <property type="entry name" value="BLR1266 PROTEIN"/>
    <property type="match status" value="1"/>
</dbReference>
<evidence type="ECO:0000313" key="2">
    <source>
        <dbReference type="EMBL" id="MFC0679390.1"/>
    </source>
</evidence>
<protein>
    <submittedName>
        <fullName evidence="2">Thermonuclease family protein</fullName>
    </submittedName>
</protein>
<proteinExistence type="predicted"/>
<keyword evidence="3" id="KW-1185">Reference proteome</keyword>
<organism evidence="2 3">
    <name type="scientific">Lysobacter korlensis</name>
    <dbReference type="NCBI Taxonomy" id="553636"/>
    <lineage>
        <taxon>Bacteria</taxon>
        <taxon>Pseudomonadati</taxon>
        <taxon>Pseudomonadota</taxon>
        <taxon>Gammaproteobacteria</taxon>
        <taxon>Lysobacterales</taxon>
        <taxon>Lysobacteraceae</taxon>
        <taxon>Lysobacter</taxon>
    </lineage>
</organism>
<evidence type="ECO:0000259" key="1">
    <source>
        <dbReference type="PROSITE" id="PS50830"/>
    </source>
</evidence>
<dbReference type="Proteomes" id="UP001589896">
    <property type="component" value="Unassembled WGS sequence"/>
</dbReference>
<dbReference type="Pfam" id="PF00565">
    <property type="entry name" value="SNase"/>
    <property type="match status" value="1"/>
</dbReference>
<dbReference type="EMBL" id="JBHLTG010000003">
    <property type="protein sequence ID" value="MFC0679390.1"/>
    <property type="molecule type" value="Genomic_DNA"/>
</dbReference>
<dbReference type="SMART" id="SM00318">
    <property type="entry name" value="SNc"/>
    <property type="match status" value="1"/>
</dbReference>
<reference evidence="2 3" key="1">
    <citation type="submission" date="2024-09" db="EMBL/GenBank/DDBJ databases">
        <authorList>
            <person name="Sun Q."/>
            <person name="Mori K."/>
        </authorList>
    </citation>
    <scope>NUCLEOTIDE SEQUENCE [LARGE SCALE GENOMIC DNA]</scope>
    <source>
        <strain evidence="2 3">KCTC 23076</strain>
    </source>
</reference>
<feature type="domain" description="TNase-like" evidence="1">
    <location>
        <begin position="53"/>
        <end position="168"/>
    </location>
</feature>
<dbReference type="InterPro" id="IPR016071">
    <property type="entry name" value="Staphylococal_nuclease_OB-fold"/>
</dbReference>
<dbReference type="InterPro" id="IPR035437">
    <property type="entry name" value="SNase_OB-fold_sf"/>
</dbReference>
<dbReference type="RefSeq" id="WP_386670105.1">
    <property type="nucleotide sequence ID" value="NZ_JBHLTG010000003.1"/>
</dbReference>
<accession>A0ABV6RQY8</accession>
<gene>
    <name evidence="2" type="ORF">ACFFGH_16260</name>
</gene>
<evidence type="ECO:0000313" key="3">
    <source>
        <dbReference type="Proteomes" id="UP001589896"/>
    </source>
</evidence>
<name>A0ABV6RQY8_9GAMM</name>
<dbReference type="Gene3D" id="2.40.50.90">
    <property type="match status" value="1"/>
</dbReference>
<sequence>MSQVSDIGRGWVRLIGPGLLCLAASACEGQRWPSAEEAPPPHDDSRVVGRASVIDGDTLEIRDRRIRLWGIDAPESGQQCGHPDGRRWRCGTEAARALADWIGQRNLNCDPRGKSYERLVARCTVNGHDVGEWMVRNGWALEYRRFSKGQYENAQKAAIDAGVGIHEGTFEPPWEYRKRRRERSRQ</sequence>
<dbReference type="SUPFAM" id="SSF50199">
    <property type="entry name" value="Staphylococcal nuclease"/>
    <property type="match status" value="1"/>
</dbReference>